<dbReference type="PANTHER" id="PTHR22891">
    <property type="entry name" value="EUKARYOTIC TRANSLATION INITIATION FACTOR 2C"/>
    <property type="match status" value="1"/>
</dbReference>
<dbReference type="SUPFAM" id="SSF101690">
    <property type="entry name" value="PAZ domain"/>
    <property type="match status" value="1"/>
</dbReference>
<dbReference type="Pfam" id="PF02171">
    <property type="entry name" value="Piwi"/>
    <property type="match status" value="1"/>
</dbReference>
<proteinExistence type="predicted"/>
<feature type="compositionally biased region" description="Polar residues" evidence="1">
    <location>
        <begin position="59"/>
        <end position="73"/>
    </location>
</feature>
<dbReference type="Gene3D" id="3.40.50.2300">
    <property type="match status" value="1"/>
</dbReference>
<feature type="region of interest" description="Disordered" evidence="1">
    <location>
        <begin position="966"/>
        <end position="989"/>
    </location>
</feature>
<feature type="compositionally biased region" description="Polar residues" evidence="1">
    <location>
        <begin position="88"/>
        <end position="107"/>
    </location>
</feature>
<dbReference type="InterPro" id="IPR036085">
    <property type="entry name" value="PAZ_dom_sf"/>
</dbReference>
<dbReference type="Proteomes" id="UP001324427">
    <property type="component" value="Unassembled WGS sequence"/>
</dbReference>
<feature type="region of interest" description="Disordered" evidence="1">
    <location>
        <begin position="1"/>
        <end position="157"/>
    </location>
</feature>
<dbReference type="SMART" id="SM00950">
    <property type="entry name" value="Piwi"/>
    <property type="match status" value="1"/>
</dbReference>
<feature type="compositionally biased region" description="Polar residues" evidence="1">
    <location>
        <begin position="146"/>
        <end position="157"/>
    </location>
</feature>
<evidence type="ECO:0000313" key="4">
    <source>
        <dbReference type="Proteomes" id="UP001324427"/>
    </source>
</evidence>
<organism evidence="3 4">
    <name type="scientific">Oleoguttula mirabilis</name>
    <dbReference type="NCBI Taxonomy" id="1507867"/>
    <lineage>
        <taxon>Eukaryota</taxon>
        <taxon>Fungi</taxon>
        <taxon>Dikarya</taxon>
        <taxon>Ascomycota</taxon>
        <taxon>Pezizomycotina</taxon>
        <taxon>Dothideomycetes</taxon>
        <taxon>Dothideomycetidae</taxon>
        <taxon>Mycosphaerellales</taxon>
        <taxon>Teratosphaeriaceae</taxon>
        <taxon>Oleoguttula</taxon>
    </lineage>
</organism>
<protein>
    <recommendedName>
        <fullName evidence="2">Piwi domain-containing protein</fullName>
    </recommendedName>
</protein>
<dbReference type="InterPro" id="IPR036397">
    <property type="entry name" value="RNaseH_sf"/>
</dbReference>
<dbReference type="Pfam" id="PF08699">
    <property type="entry name" value="ArgoL1"/>
    <property type="match status" value="1"/>
</dbReference>
<dbReference type="EMBL" id="JAVFHQ010000088">
    <property type="protein sequence ID" value="KAK4539624.1"/>
    <property type="molecule type" value="Genomic_DNA"/>
</dbReference>
<dbReference type="InterPro" id="IPR012337">
    <property type="entry name" value="RNaseH-like_sf"/>
</dbReference>
<dbReference type="GO" id="GO:0003676">
    <property type="term" value="F:nucleic acid binding"/>
    <property type="evidence" value="ECO:0007669"/>
    <property type="project" value="InterPro"/>
</dbReference>
<dbReference type="AlphaFoldDB" id="A0AAV9J4D3"/>
<gene>
    <name evidence="3" type="ORF">LTR36_010507</name>
</gene>
<keyword evidence="4" id="KW-1185">Reference proteome</keyword>
<dbReference type="SUPFAM" id="SSF53098">
    <property type="entry name" value="Ribonuclease H-like"/>
    <property type="match status" value="1"/>
</dbReference>
<dbReference type="InterPro" id="IPR014811">
    <property type="entry name" value="ArgoL1"/>
</dbReference>
<feature type="compositionally biased region" description="Polar residues" evidence="1">
    <location>
        <begin position="19"/>
        <end position="29"/>
    </location>
</feature>
<evidence type="ECO:0000313" key="3">
    <source>
        <dbReference type="EMBL" id="KAK4539624.1"/>
    </source>
</evidence>
<evidence type="ECO:0000256" key="1">
    <source>
        <dbReference type="SAM" id="MobiDB-lite"/>
    </source>
</evidence>
<comment type="caution">
    <text evidence="3">The sequence shown here is derived from an EMBL/GenBank/DDBJ whole genome shotgun (WGS) entry which is preliminary data.</text>
</comment>
<name>A0AAV9J4D3_9PEZI</name>
<feature type="domain" description="Piwi" evidence="2">
    <location>
        <begin position="739"/>
        <end position="1061"/>
    </location>
</feature>
<reference evidence="3 4" key="1">
    <citation type="submission" date="2021-11" db="EMBL/GenBank/DDBJ databases">
        <title>Black yeast isolated from Biological Soil Crust.</title>
        <authorList>
            <person name="Kurbessoian T."/>
        </authorList>
    </citation>
    <scope>NUCLEOTIDE SEQUENCE [LARGE SCALE GENOMIC DNA]</scope>
    <source>
        <strain evidence="3 4">CCFEE 5522</strain>
    </source>
</reference>
<dbReference type="InterPro" id="IPR003165">
    <property type="entry name" value="Piwi"/>
</dbReference>
<dbReference type="Gene3D" id="3.30.420.10">
    <property type="entry name" value="Ribonuclease H-like superfamily/Ribonuclease H"/>
    <property type="match status" value="1"/>
</dbReference>
<dbReference type="PROSITE" id="PS50822">
    <property type="entry name" value="PIWI"/>
    <property type="match status" value="1"/>
</dbReference>
<sequence length="1061" mass="117612">MACQPPGRGGKRQGAWGNDNGNNRSNRPQPTAPDVGDNENNNNNNNAFPRLGADKQRQQRTSIGGFNPNSNPFQPGFIPDPVAGPSQPRDNQSTFATRSQFGNQGTRGDSRDRGGFNVRRGTGPKDDRRSQTFNAGTAQPPPSAPVPTSAQPSSVVASGNAAVNLPHHEVPAEHLILQCKVHNIDDSSTKPLAAEMYDRGLRTELGKEGRPTQVLTNFLKISHRPNFIFVYKVILVKEWRDESEEGEDKAVYIKRKFDKEALFDTIKASLLRLVNSSCWVTDYDMIWSSKPLFDNKDHHVVPPGMQNISGINPNSFKRHRRRRLDHLPQSHRPGQNLLARGLNAMVTTYARGQANYFAKNANQFYDVNRSKDIDRRLRALSGFFVSVRPGSQQLLLNINLRCSPFLQSNMTVHDFIGKRTGKKALMSVLEGLKVMITYETNPDLTEPERTKFITSIGNVVTQQRLSASVAAASGMATVFDYFSQPIFPHASLKLDKSSFAINVGADPFKKRSKKGNGKKKDGDDADEPEWYPSQYLEIVGFPSYRQQLQGYQTAKMLKAALKMPVQHIEEISDKGMNMFGLRDRAFTARLEHDFGLIVKPELSTVPCRIIAPPVVEYGDKTNAKITLAAWNLQRMKLASTCTTAHVPILDLTGLPEANVNDDNQSRSEFERAGQFPRDFPGILQQEMVSLGLPRGVVDPNPHAPDYRNEDDFNLPDERMELFLTQLISCYGNVDPRDMTIVIVIPKTDYELYATIKRVAELKMGLKTVCCAASKMTSWYDKDSRELIRRVAAQHCANIALKLNIKGECDNHRISSASFAELYRVGAEAGVIAGKNPLTEADTIVLGADVTHPMGNCAPGCPSIAAVVGSVDDRFAHFPGSMRLQRSRQEVITELQHMVKERLVDWARRHGGRLPGSVLFYRDGVSESFYEKVRTEEIPLIKEAYDLAYDILQKTALVSDVVEAHGDVADAGPNDNTSTSATGKHDKTADIDPASKASVDKIPAFKLTFVIVGKGHNTRFYALPGNVAQDTWISKKGVVNGNIMPGCVVDQTVTHPSKQISY</sequence>
<accession>A0AAV9J4D3</accession>
<evidence type="ECO:0000259" key="2">
    <source>
        <dbReference type="PROSITE" id="PS50822"/>
    </source>
</evidence>